<reference evidence="2 3" key="1">
    <citation type="submission" date="2022-10" db="EMBL/GenBank/DDBJ databases">
        <title>Draft genome sequence of Streptomyces sp. YSPA8.</title>
        <authorList>
            <person name="Moriuchi R."/>
            <person name="Dohra H."/>
            <person name="Yamamura H."/>
            <person name="Kodani S."/>
        </authorList>
    </citation>
    <scope>NUCLEOTIDE SEQUENCE [LARGE SCALE GENOMIC DNA]</scope>
    <source>
        <strain evidence="2 3">YSPA8</strain>
    </source>
</reference>
<dbReference type="RefSeq" id="WP_323444916.1">
    <property type="nucleotide sequence ID" value="NZ_BSBI01000001.1"/>
</dbReference>
<evidence type="ECO:0000313" key="2">
    <source>
        <dbReference type="EMBL" id="GLF92794.1"/>
    </source>
</evidence>
<dbReference type="Proteomes" id="UP001291653">
    <property type="component" value="Unassembled WGS sequence"/>
</dbReference>
<dbReference type="EMBL" id="BSBI01000001">
    <property type="protein sequence ID" value="GLF92794.1"/>
    <property type="molecule type" value="Genomic_DNA"/>
</dbReference>
<gene>
    <name evidence="2" type="ORF">SYYSPA8_00875</name>
</gene>
<keyword evidence="1" id="KW-0732">Signal</keyword>
<sequence>MRAICATSAATALAAAALVLSTPTAPAAPRLSGAGGQASPLFTVSPSTVAPGGRVALSASGCDTTATASSGVFDAVTIRPGTSTRVTVDAAARPGAQYSVQFTCGSTRGTFNLGIAGGSSSPTISSTAAVSAPATPLGVRGGLGGSVGEVDAGEVAIGAALVLSALTAAAVLVRRRTPEDRRH</sequence>
<name>A0ABQ5NR05_9ACTN</name>
<evidence type="ECO:0000313" key="3">
    <source>
        <dbReference type="Proteomes" id="UP001291653"/>
    </source>
</evidence>
<protein>
    <submittedName>
        <fullName evidence="2">Respiratory nitrate reductase subunit gamma</fullName>
    </submittedName>
</protein>
<organism evidence="2 3">
    <name type="scientific">Streptomyces yaizuensis</name>
    <dbReference type="NCBI Taxonomy" id="2989713"/>
    <lineage>
        <taxon>Bacteria</taxon>
        <taxon>Bacillati</taxon>
        <taxon>Actinomycetota</taxon>
        <taxon>Actinomycetes</taxon>
        <taxon>Kitasatosporales</taxon>
        <taxon>Streptomycetaceae</taxon>
        <taxon>Streptomyces</taxon>
    </lineage>
</organism>
<feature type="chain" id="PRO_5045435555" evidence="1">
    <location>
        <begin position="28"/>
        <end position="183"/>
    </location>
</feature>
<feature type="signal peptide" evidence="1">
    <location>
        <begin position="1"/>
        <end position="27"/>
    </location>
</feature>
<evidence type="ECO:0000256" key="1">
    <source>
        <dbReference type="SAM" id="SignalP"/>
    </source>
</evidence>
<proteinExistence type="predicted"/>
<accession>A0ABQ5NR05</accession>
<comment type="caution">
    <text evidence="2">The sequence shown here is derived from an EMBL/GenBank/DDBJ whole genome shotgun (WGS) entry which is preliminary data.</text>
</comment>
<keyword evidence="3" id="KW-1185">Reference proteome</keyword>